<sequence>MIEKLNESSGKVVGYRVSKKLTTADYDRIFADAEEVVEEYGAIRMLCDMEEFQGVGLAALWEDFEFGVKYGRSVERLAIVGDAAWEKWIAKLAVPLYAHEGRYFPESERDAAWAWLREGTG</sequence>
<dbReference type="EMBL" id="CP037968">
    <property type="protein sequence ID" value="QYZ80298.1"/>
    <property type="molecule type" value="Genomic_DNA"/>
</dbReference>
<name>A0A8G1A4I5_9EURY</name>
<protein>
    <submittedName>
        <fullName evidence="1">STAS/SEC14 domain-containing protein</fullName>
    </submittedName>
</protein>
<dbReference type="RefSeq" id="WP_220681608.1">
    <property type="nucleotide sequence ID" value="NZ_CP037968.1"/>
</dbReference>
<evidence type="ECO:0000313" key="1">
    <source>
        <dbReference type="EMBL" id="QYZ80298.1"/>
    </source>
</evidence>
<evidence type="ECO:0000313" key="2">
    <source>
        <dbReference type="Proteomes" id="UP000826709"/>
    </source>
</evidence>
<dbReference type="InterPro" id="IPR021866">
    <property type="entry name" value="SpoIIAA-like"/>
</dbReference>
<dbReference type="InterPro" id="IPR038396">
    <property type="entry name" value="SpoIIAA-like_sf"/>
</dbReference>
<dbReference type="SUPFAM" id="SSF52091">
    <property type="entry name" value="SpoIIaa-like"/>
    <property type="match status" value="1"/>
</dbReference>
<dbReference type="InterPro" id="IPR036513">
    <property type="entry name" value="STAS_dom_sf"/>
</dbReference>
<dbReference type="OrthoDB" id="104548at2157"/>
<dbReference type="Proteomes" id="UP000826709">
    <property type="component" value="Chromosome"/>
</dbReference>
<reference evidence="1" key="2">
    <citation type="submission" date="2019-03" db="EMBL/GenBank/DDBJ databases">
        <authorList>
            <person name="Chen S.-C."/>
            <person name="Wu S.-Y."/>
            <person name="Lai M.-C."/>
        </authorList>
    </citation>
    <scope>NUCLEOTIDE SEQUENCE</scope>
    <source>
        <strain evidence="1">ML15</strain>
    </source>
</reference>
<dbReference type="AlphaFoldDB" id="A0A8G1A4I5"/>
<accession>A0A8G1A4I5</accession>
<dbReference type="Gene3D" id="3.40.50.10600">
    <property type="entry name" value="SpoIIaa-like domains"/>
    <property type="match status" value="1"/>
</dbReference>
<reference evidence="1" key="1">
    <citation type="journal article" date="2005" name="Int. J. Syst. Evol. Microbiol.">
        <title>Methanofollis formosanus sp. nov., isolated from a fish pond.</title>
        <authorList>
            <person name="Wu S.Y."/>
            <person name="Chen S.C."/>
            <person name="Lai M.C."/>
        </authorList>
    </citation>
    <scope>NUCLEOTIDE SEQUENCE</scope>
    <source>
        <strain evidence="1">ML15</strain>
    </source>
</reference>
<keyword evidence="2" id="KW-1185">Reference proteome</keyword>
<organism evidence="1 2">
    <name type="scientific">Methanofollis formosanus</name>
    <dbReference type="NCBI Taxonomy" id="299308"/>
    <lineage>
        <taxon>Archaea</taxon>
        <taxon>Methanobacteriati</taxon>
        <taxon>Methanobacteriota</taxon>
        <taxon>Stenosarchaea group</taxon>
        <taxon>Methanomicrobia</taxon>
        <taxon>Methanomicrobiales</taxon>
        <taxon>Methanomicrobiaceae</taxon>
        <taxon>Methanofollis</taxon>
    </lineage>
</organism>
<gene>
    <name evidence="1" type="ORF">E2N92_13095</name>
</gene>
<dbReference type="Pfam" id="PF11964">
    <property type="entry name" value="SpoIIAA-like"/>
    <property type="match status" value="1"/>
</dbReference>
<dbReference type="KEGG" id="mfk:E2N92_13095"/>
<proteinExistence type="predicted"/>